<dbReference type="Proteomes" id="UP001386437">
    <property type="component" value="Unassembled WGS sequence"/>
</dbReference>
<evidence type="ECO:0000313" key="2">
    <source>
        <dbReference type="Proteomes" id="UP001386437"/>
    </source>
</evidence>
<protein>
    <submittedName>
        <fullName evidence="1">Uncharacterized protein</fullName>
    </submittedName>
</protein>
<organism evidence="1 2">
    <name type="scientific">Paraburkholderia bengalensis</name>
    <dbReference type="NCBI Taxonomy" id="2747562"/>
    <lineage>
        <taxon>Bacteria</taxon>
        <taxon>Pseudomonadati</taxon>
        <taxon>Pseudomonadota</taxon>
        <taxon>Betaproteobacteria</taxon>
        <taxon>Burkholderiales</taxon>
        <taxon>Burkholderiaceae</taxon>
        <taxon>Paraburkholderia</taxon>
    </lineage>
</organism>
<proteinExistence type="predicted"/>
<name>A0ABU8ISC8_9BURK</name>
<reference evidence="1 2" key="1">
    <citation type="journal article" date="2022" name="Arch. Microbiol.">
        <title>Paraburkholderia bengalensis sp. nov. isolated from roots of Oryza sativa, IR64.</title>
        <authorList>
            <person name="Nag P."/>
            <person name="Mondal N."/>
            <person name="Sarkar J."/>
            <person name="Das S."/>
        </authorList>
    </citation>
    <scope>NUCLEOTIDE SEQUENCE [LARGE SCALE GENOMIC DNA]</scope>
    <source>
        <strain evidence="1 2">IR64_4_BI</strain>
    </source>
</reference>
<evidence type="ECO:0000313" key="1">
    <source>
        <dbReference type="EMBL" id="MEI5998426.1"/>
    </source>
</evidence>
<accession>A0ABU8ISC8</accession>
<sequence length="130" mass="14504">MADTLNDYFQALERLKCGTSKVVPKGTRISNDVVALEAGRGKGSIKKSREMFAELIAEISAAAARQAKLAVNDAGPAIKAAKHRAEQYRRLWEEALAREASLLMELLEVRREMARLTGEKVLPIRRRREA</sequence>
<keyword evidence="2" id="KW-1185">Reference proteome</keyword>
<gene>
    <name evidence="1" type="ORF">H3V53_14790</name>
</gene>
<dbReference type="RefSeq" id="WP_336598581.1">
    <property type="nucleotide sequence ID" value="NZ_JACFYJ010000021.1"/>
</dbReference>
<comment type="caution">
    <text evidence="1">The sequence shown here is derived from an EMBL/GenBank/DDBJ whole genome shotgun (WGS) entry which is preliminary data.</text>
</comment>
<dbReference type="EMBL" id="JACFYJ010000021">
    <property type="protein sequence ID" value="MEI5998426.1"/>
    <property type="molecule type" value="Genomic_DNA"/>
</dbReference>